<proteinExistence type="inferred from homology"/>
<gene>
    <name evidence="7" type="ORF">N1032_04790</name>
</gene>
<evidence type="ECO:0000313" key="7">
    <source>
        <dbReference type="EMBL" id="MCS5733057.1"/>
    </source>
</evidence>
<keyword evidence="8" id="KW-1185">Reference proteome</keyword>
<name>A0ABT2GYP2_9MICO</name>
<evidence type="ECO:0000313" key="8">
    <source>
        <dbReference type="Proteomes" id="UP001165586"/>
    </source>
</evidence>
<dbReference type="Gene3D" id="3.40.50.1820">
    <property type="entry name" value="alpha/beta hydrolase"/>
    <property type="match status" value="1"/>
</dbReference>
<feature type="region of interest" description="Disordered" evidence="4">
    <location>
        <begin position="101"/>
        <end position="161"/>
    </location>
</feature>
<dbReference type="Proteomes" id="UP001165586">
    <property type="component" value="Unassembled WGS sequence"/>
</dbReference>
<keyword evidence="2 7" id="KW-0378">Hydrolase</keyword>
<keyword evidence="5" id="KW-0812">Transmembrane</keyword>
<feature type="transmembrane region" description="Helical" evidence="5">
    <location>
        <begin position="40"/>
        <end position="61"/>
    </location>
</feature>
<keyword evidence="5" id="KW-1133">Transmembrane helix</keyword>
<comment type="caution">
    <text evidence="7">The sequence shown here is derived from an EMBL/GenBank/DDBJ whole genome shotgun (WGS) entry which is preliminary data.</text>
</comment>
<reference evidence="7" key="1">
    <citation type="submission" date="2022-08" db="EMBL/GenBank/DDBJ databases">
        <authorList>
            <person name="Deng Y."/>
            <person name="Han X.-F."/>
            <person name="Zhang Y.-Q."/>
        </authorList>
    </citation>
    <scope>NUCLEOTIDE SEQUENCE</scope>
    <source>
        <strain evidence="7">CPCC 203386</strain>
    </source>
</reference>
<evidence type="ECO:0000256" key="3">
    <source>
        <dbReference type="PROSITE-ProRule" id="PRU10038"/>
    </source>
</evidence>
<evidence type="ECO:0000256" key="4">
    <source>
        <dbReference type="SAM" id="MobiDB-lite"/>
    </source>
</evidence>
<dbReference type="PROSITE" id="PS01174">
    <property type="entry name" value="LIPASE_GDXG_SER"/>
    <property type="match status" value="1"/>
</dbReference>
<comment type="similarity">
    <text evidence="1">Belongs to the 'GDXG' lipolytic enzyme family.</text>
</comment>
<dbReference type="PANTHER" id="PTHR48081">
    <property type="entry name" value="AB HYDROLASE SUPERFAMILY PROTEIN C4A8.06C"/>
    <property type="match status" value="1"/>
</dbReference>
<evidence type="ECO:0000256" key="1">
    <source>
        <dbReference type="ARBA" id="ARBA00010515"/>
    </source>
</evidence>
<sequence length="436" mass="44811">MNGVQSVAAGEATGHRPSGRSTVVGAAAAGHASGLRARGLVIVVGAVVAMVVALVAALRATPWPAALLIRRVFERGARATLAEMAPHVPSSGFVERRDIRYAPPNPGRAGRSGSARRVRGGDTTFDIVTPAPTAAGAEDGAENGAEDGAEHGAGAEAGVGAQASTEARPVVVWIHGGAWISGSKADVLPYLKLLAVRGYAAVGLDYTIAPEATYPTALTQLNEALRHLVDHADELGIDPRRIVLAGDSAGAQLASQLAVLTTDAAYAASLGIRPSLDAIQLAGVVLHCGLYDLAAMENATGIVGWGFKAALWAYTGDKHWSTTATGRSMSTLDVVTAAFPPAFVSGGNGDGLTAGQSKRLVDRLRALGADVTPLFWPADHVPSLPHEYQFHLDYGDAFVALDRTIEFLDRVTAAPVAVGALADGAPHSAEPDDGTE</sequence>
<evidence type="ECO:0000259" key="6">
    <source>
        <dbReference type="Pfam" id="PF20434"/>
    </source>
</evidence>
<evidence type="ECO:0000256" key="5">
    <source>
        <dbReference type="SAM" id="Phobius"/>
    </source>
</evidence>
<dbReference type="RefSeq" id="WP_259537802.1">
    <property type="nucleotide sequence ID" value="NZ_JANLCJ010000001.1"/>
</dbReference>
<protein>
    <submittedName>
        <fullName evidence="7">Alpha/beta hydrolase</fullName>
    </submittedName>
</protein>
<dbReference type="GO" id="GO:0016787">
    <property type="term" value="F:hydrolase activity"/>
    <property type="evidence" value="ECO:0007669"/>
    <property type="project" value="UniProtKB-KW"/>
</dbReference>
<feature type="domain" description="BD-FAE-like" evidence="6">
    <location>
        <begin position="164"/>
        <end position="363"/>
    </location>
</feature>
<dbReference type="InterPro" id="IPR049492">
    <property type="entry name" value="BD-FAE-like_dom"/>
</dbReference>
<dbReference type="EMBL" id="JANLCJ010000001">
    <property type="protein sequence ID" value="MCS5733057.1"/>
    <property type="molecule type" value="Genomic_DNA"/>
</dbReference>
<dbReference type="SUPFAM" id="SSF53474">
    <property type="entry name" value="alpha/beta-Hydrolases"/>
    <property type="match status" value="1"/>
</dbReference>
<evidence type="ECO:0000256" key="2">
    <source>
        <dbReference type="ARBA" id="ARBA00022801"/>
    </source>
</evidence>
<dbReference type="InterPro" id="IPR033140">
    <property type="entry name" value="Lipase_GDXG_put_SER_AS"/>
</dbReference>
<keyword evidence="5" id="KW-0472">Membrane</keyword>
<organism evidence="7 8">
    <name type="scientific">Herbiconiux daphne</name>
    <dbReference type="NCBI Taxonomy" id="2970914"/>
    <lineage>
        <taxon>Bacteria</taxon>
        <taxon>Bacillati</taxon>
        <taxon>Actinomycetota</taxon>
        <taxon>Actinomycetes</taxon>
        <taxon>Micrococcales</taxon>
        <taxon>Microbacteriaceae</taxon>
        <taxon>Herbiconiux</taxon>
    </lineage>
</organism>
<accession>A0ABT2GYP2</accession>
<dbReference type="Pfam" id="PF20434">
    <property type="entry name" value="BD-FAE"/>
    <property type="match status" value="1"/>
</dbReference>
<feature type="compositionally biased region" description="Low complexity" evidence="4">
    <location>
        <begin position="152"/>
        <end position="161"/>
    </location>
</feature>
<dbReference type="InterPro" id="IPR050300">
    <property type="entry name" value="GDXG_lipolytic_enzyme"/>
</dbReference>
<feature type="region of interest" description="Disordered" evidence="4">
    <location>
        <begin position="1"/>
        <end position="21"/>
    </location>
</feature>
<dbReference type="InterPro" id="IPR029058">
    <property type="entry name" value="AB_hydrolase_fold"/>
</dbReference>
<feature type="active site" evidence="3">
    <location>
        <position position="248"/>
    </location>
</feature>